<dbReference type="InterPro" id="IPR016867">
    <property type="entry name" value="GcvR"/>
</dbReference>
<dbReference type="Pfam" id="PF13740">
    <property type="entry name" value="ACT_6"/>
    <property type="match status" value="1"/>
</dbReference>
<dbReference type="CDD" id="cd04869">
    <property type="entry name" value="ACT_GcvR_2"/>
    <property type="match status" value="1"/>
</dbReference>
<gene>
    <name evidence="3" type="ORF">EYC98_11395</name>
</gene>
<dbReference type="InterPro" id="IPR045865">
    <property type="entry name" value="ACT-like_dom_sf"/>
</dbReference>
<dbReference type="Pfam" id="PF01842">
    <property type="entry name" value="ACT"/>
    <property type="match status" value="1"/>
</dbReference>
<comment type="subcellular location">
    <subcellularLocation>
        <location evidence="1">Cytoplasm</location>
    </subcellularLocation>
</comment>
<keyword evidence="4" id="KW-1185">Reference proteome</keyword>
<dbReference type="PANTHER" id="PTHR34875:SF6">
    <property type="entry name" value="UPF0237 PROTEIN MJ1558"/>
    <property type="match status" value="1"/>
</dbReference>
<dbReference type="InterPro" id="IPR050990">
    <property type="entry name" value="UPF0237/GcvR_regulator"/>
</dbReference>
<organism evidence="3 4">
    <name type="scientific">Candidatus Litorirhabdus singularis</name>
    <dbReference type="NCBI Taxonomy" id="2518993"/>
    <lineage>
        <taxon>Bacteria</taxon>
        <taxon>Pseudomonadati</taxon>
        <taxon>Pseudomonadota</taxon>
        <taxon>Gammaproteobacteria</taxon>
        <taxon>Cellvibrionales</taxon>
        <taxon>Halieaceae</taxon>
        <taxon>Candidatus Litorirhabdus</taxon>
    </lineage>
</organism>
<keyword evidence="1" id="KW-0963">Cytoplasm</keyword>
<protein>
    <recommendedName>
        <fullName evidence="1">Glycine cleavage system transcriptional repressor</fullName>
    </recommendedName>
</protein>
<evidence type="ECO:0000313" key="4">
    <source>
        <dbReference type="Proteomes" id="UP001143362"/>
    </source>
</evidence>
<comment type="caution">
    <text evidence="3">The sequence shown here is derived from an EMBL/GenBank/DDBJ whole genome shotgun (WGS) entry which is preliminary data.</text>
</comment>
<evidence type="ECO:0000256" key="1">
    <source>
        <dbReference type="PIRNR" id="PIRNR028103"/>
    </source>
</evidence>
<accession>A0ABT3TJ70</accession>
<dbReference type="PIRSF" id="PIRSF028103">
    <property type="entry name" value="GcvR"/>
    <property type="match status" value="1"/>
</dbReference>
<dbReference type="Gene3D" id="3.30.70.260">
    <property type="match status" value="2"/>
</dbReference>
<name>A0ABT3TJ70_9GAMM</name>
<keyword evidence="1" id="KW-0678">Repressor</keyword>
<feature type="domain" description="ACT" evidence="2">
    <location>
        <begin position="93"/>
        <end position="172"/>
    </location>
</feature>
<evidence type="ECO:0000313" key="3">
    <source>
        <dbReference type="EMBL" id="MCX2981464.1"/>
    </source>
</evidence>
<dbReference type="RefSeq" id="WP_279245465.1">
    <property type="nucleotide sequence ID" value="NZ_SHNN01000002.1"/>
</dbReference>
<dbReference type="EMBL" id="SHNN01000002">
    <property type="protein sequence ID" value="MCX2981464.1"/>
    <property type="molecule type" value="Genomic_DNA"/>
</dbReference>
<sequence length="174" mass="18759">METSFIITFIGDDRPGLVEELSAVISDHQGNWLESRLSQLAGKFAGLIRVSLPSDRGALLEDALKQLSERGLSVRVHTLTEADTSASNERAIRLSIMGPDRPGIVREIASALARQAINVIDMHSDVSSAPMSAEQLFTANVEAEIPASSDLDALTDTLEQIANDMSVDVNMDLL</sequence>
<keyword evidence="1" id="KW-0804">Transcription</keyword>
<dbReference type="PROSITE" id="PS51671">
    <property type="entry name" value="ACT"/>
    <property type="match status" value="1"/>
</dbReference>
<proteinExistence type="predicted"/>
<dbReference type="PANTHER" id="PTHR34875">
    <property type="entry name" value="UPF0237 PROTEIN MJ1558"/>
    <property type="match status" value="1"/>
</dbReference>
<dbReference type="Proteomes" id="UP001143362">
    <property type="component" value="Unassembled WGS sequence"/>
</dbReference>
<reference evidence="3" key="1">
    <citation type="submission" date="2019-02" db="EMBL/GenBank/DDBJ databases">
        <authorList>
            <person name="Li S.-H."/>
        </authorList>
    </citation>
    <scope>NUCLEOTIDE SEQUENCE</scope>
    <source>
        <strain evidence="3">IMCC14734</strain>
    </source>
</reference>
<evidence type="ECO:0000259" key="2">
    <source>
        <dbReference type="PROSITE" id="PS51671"/>
    </source>
</evidence>
<dbReference type="SUPFAM" id="SSF55021">
    <property type="entry name" value="ACT-like"/>
    <property type="match status" value="2"/>
</dbReference>
<dbReference type="InterPro" id="IPR002912">
    <property type="entry name" value="ACT_dom"/>
</dbReference>